<protein>
    <submittedName>
        <fullName evidence="10">FUSC family protein</fullName>
    </submittedName>
</protein>
<evidence type="ECO:0000256" key="4">
    <source>
        <dbReference type="ARBA" id="ARBA00022989"/>
    </source>
</evidence>
<evidence type="ECO:0000313" key="11">
    <source>
        <dbReference type="Proteomes" id="UP001221150"/>
    </source>
</evidence>
<evidence type="ECO:0000256" key="2">
    <source>
        <dbReference type="ARBA" id="ARBA00022475"/>
    </source>
</evidence>
<feature type="transmembrane region" description="Helical" evidence="8">
    <location>
        <begin position="101"/>
        <end position="122"/>
    </location>
</feature>
<keyword evidence="5 8" id="KW-0472">Membrane</keyword>
<dbReference type="InterPro" id="IPR049453">
    <property type="entry name" value="Memb_transporter_dom"/>
</dbReference>
<evidence type="ECO:0000256" key="5">
    <source>
        <dbReference type="ARBA" id="ARBA00023136"/>
    </source>
</evidence>
<evidence type="ECO:0000256" key="3">
    <source>
        <dbReference type="ARBA" id="ARBA00022692"/>
    </source>
</evidence>
<name>A0ABT6A6I3_9ACTN</name>
<dbReference type="Proteomes" id="UP001221150">
    <property type="component" value="Unassembled WGS sequence"/>
</dbReference>
<feature type="transmembrane region" description="Helical" evidence="8">
    <location>
        <begin position="49"/>
        <end position="70"/>
    </location>
</feature>
<comment type="caution">
    <text evidence="10">The sequence shown here is derived from an EMBL/GenBank/DDBJ whole genome shotgun (WGS) entry which is preliminary data.</text>
</comment>
<evidence type="ECO:0000256" key="1">
    <source>
        <dbReference type="ARBA" id="ARBA00004651"/>
    </source>
</evidence>
<feature type="compositionally biased region" description="Low complexity" evidence="7">
    <location>
        <begin position="321"/>
        <end position="340"/>
    </location>
</feature>
<keyword evidence="4 8" id="KW-1133">Transmembrane helix</keyword>
<keyword evidence="11" id="KW-1185">Reference proteome</keyword>
<keyword evidence="2" id="KW-1003">Cell membrane</keyword>
<feature type="transmembrane region" description="Helical" evidence="8">
    <location>
        <begin position="157"/>
        <end position="173"/>
    </location>
</feature>
<evidence type="ECO:0000256" key="8">
    <source>
        <dbReference type="SAM" id="Phobius"/>
    </source>
</evidence>
<evidence type="ECO:0000259" key="9">
    <source>
        <dbReference type="Pfam" id="PF13515"/>
    </source>
</evidence>
<keyword evidence="3 8" id="KW-0812">Transmembrane</keyword>
<feature type="region of interest" description="Disordered" evidence="7">
    <location>
        <begin position="1"/>
        <end position="22"/>
    </location>
</feature>
<evidence type="ECO:0000313" key="10">
    <source>
        <dbReference type="EMBL" id="MDF3300256.1"/>
    </source>
</evidence>
<reference evidence="10 11" key="1">
    <citation type="submission" date="2023-03" db="EMBL/GenBank/DDBJ databases">
        <title>Draft genome sequence of Streptomyces sp. K1PA1 isolated from peat swamp forest in Thailand.</title>
        <authorList>
            <person name="Klaysubun C."/>
            <person name="Duangmal K."/>
        </authorList>
    </citation>
    <scope>NUCLEOTIDE SEQUENCE [LARGE SCALE GENOMIC DNA]</scope>
    <source>
        <strain evidence="10 11">K1PA1</strain>
    </source>
</reference>
<dbReference type="PANTHER" id="PTHR30509">
    <property type="entry name" value="P-HYDROXYBENZOIC ACID EFFLUX PUMP SUBUNIT-RELATED"/>
    <property type="match status" value="1"/>
</dbReference>
<gene>
    <name evidence="10" type="ORF">P3H78_16855</name>
</gene>
<accession>A0ABT6A6I3</accession>
<feature type="transmembrane region" description="Helical" evidence="8">
    <location>
        <begin position="495"/>
        <end position="513"/>
    </location>
</feature>
<dbReference type="EMBL" id="JARJBB010000007">
    <property type="protein sequence ID" value="MDF3300256.1"/>
    <property type="molecule type" value="Genomic_DNA"/>
</dbReference>
<comment type="similarity">
    <text evidence="6">Belongs to the YccS/YhfK family.</text>
</comment>
<comment type="subcellular location">
    <subcellularLocation>
        <location evidence="1">Cell membrane</location>
        <topology evidence="1">Multi-pass membrane protein</topology>
    </subcellularLocation>
</comment>
<dbReference type="RefSeq" id="WP_276109807.1">
    <property type="nucleotide sequence ID" value="NZ_JARJBB010000007.1"/>
</dbReference>
<feature type="transmembrane region" description="Helical" evidence="8">
    <location>
        <begin position="465"/>
        <end position="483"/>
    </location>
</feature>
<proteinExistence type="inferred from homology"/>
<dbReference type="Pfam" id="PF13515">
    <property type="entry name" value="FUSC_2"/>
    <property type="match status" value="1"/>
</dbReference>
<evidence type="ECO:0000256" key="7">
    <source>
        <dbReference type="SAM" id="MobiDB-lite"/>
    </source>
</evidence>
<organism evidence="10 11">
    <name type="scientific">Streptomyces tropicalis</name>
    <dbReference type="NCBI Taxonomy" id="3034234"/>
    <lineage>
        <taxon>Bacteria</taxon>
        <taxon>Bacillati</taxon>
        <taxon>Actinomycetota</taxon>
        <taxon>Actinomycetes</taxon>
        <taxon>Kitasatosporales</taxon>
        <taxon>Streptomycetaceae</taxon>
        <taxon>Streptomyces</taxon>
    </lineage>
</organism>
<sequence>MPGSRWNDPPAGVRRRGPAGARGVRRAPVAAVGRALSPRGALALREVDGAFLFAARAAVGMGVAAVPIVAAGRPDLAVYAMLGSFTSTFGRDLPYARRARVLALAAVAMTACVGGGSALALATRPGGTTAGAAWVVAATAVVAGVAKFVCDAARLEGLGAVLLLFSFAVAANAPAGRADVGTCTALAAAGAALAWPLGVSGRLVHPDRPQRLAVANAQRAVAELLEASGAGDVPRRTRHGATVAVLHAYRCLGRPPPARPRTPAPGRDAVFVRLTDRSWTLLVRSAQDAVDDPAGMARHLRGQARLLTGRRHRLPSGLYEAPPGTAPPGAAGGTARTAAAGATETDAAALRAGELLVGRPGHGVHLGVLAVPALRMALGTGAAGGLAALLHLEHGYWAAVTAAAVLHSVNLRTTAQRAVQRTLGTATGLLIALVLLAAHPEPLALALVIVCLEFLLEYLVARNYALGVVFLTPMALLLSDLAAPAPTGELVLDRVLGSVLGIAVGLLCALLVVHDRAATRVDRALAACAALADEAERTRSGTSSAPLALVQVRLATAVVELREADDAAAGELWPAGIDPAGLAATERRAYTLLAELDRRR</sequence>
<dbReference type="PANTHER" id="PTHR30509:SF9">
    <property type="entry name" value="MULTIDRUG RESISTANCE PROTEIN MDTO"/>
    <property type="match status" value="1"/>
</dbReference>
<evidence type="ECO:0000256" key="6">
    <source>
        <dbReference type="ARBA" id="ARBA00043993"/>
    </source>
</evidence>
<feature type="domain" description="Integral membrane bound transporter" evidence="9">
    <location>
        <begin position="383"/>
        <end position="508"/>
    </location>
</feature>
<feature type="region of interest" description="Disordered" evidence="7">
    <location>
        <begin position="314"/>
        <end position="340"/>
    </location>
</feature>
<feature type="transmembrane region" description="Helical" evidence="8">
    <location>
        <begin position="128"/>
        <end position="150"/>
    </location>
</feature>